<dbReference type="PANTHER" id="PTHR47506">
    <property type="entry name" value="TRANSCRIPTIONAL REGULATORY PROTEIN"/>
    <property type="match status" value="1"/>
</dbReference>
<feature type="DNA-binding region" description="H-T-H motif" evidence="4">
    <location>
        <begin position="35"/>
        <end position="54"/>
    </location>
</feature>
<dbReference type="Proteomes" id="UP001331936">
    <property type="component" value="Unassembled WGS sequence"/>
</dbReference>
<proteinExistence type="predicted"/>
<dbReference type="EMBL" id="JAUZMZ010000047">
    <property type="protein sequence ID" value="MEE2032539.1"/>
    <property type="molecule type" value="Genomic_DNA"/>
</dbReference>
<feature type="domain" description="HTH tetR-type" evidence="5">
    <location>
        <begin position="12"/>
        <end position="72"/>
    </location>
</feature>
<protein>
    <submittedName>
        <fullName evidence="6">TetR/AcrR family transcriptional regulator</fullName>
    </submittedName>
</protein>
<name>A0ABU7JR93_9NOCA</name>
<dbReference type="Gene3D" id="1.10.357.10">
    <property type="entry name" value="Tetracycline Repressor, domain 2"/>
    <property type="match status" value="1"/>
</dbReference>
<dbReference type="PANTHER" id="PTHR47506:SF1">
    <property type="entry name" value="HTH-TYPE TRANSCRIPTIONAL REGULATOR YJDC"/>
    <property type="match status" value="1"/>
</dbReference>
<dbReference type="SUPFAM" id="SSF46689">
    <property type="entry name" value="Homeodomain-like"/>
    <property type="match status" value="1"/>
</dbReference>
<evidence type="ECO:0000256" key="2">
    <source>
        <dbReference type="ARBA" id="ARBA00023125"/>
    </source>
</evidence>
<keyword evidence="7" id="KW-1185">Reference proteome</keyword>
<evidence type="ECO:0000256" key="1">
    <source>
        <dbReference type="ARBA" id="ARBA00023015"/>
    </source>
</evidence>
<comment type="caution">
    <text evidence="6">The sequence shown here is derived from an EMBL/GenBank/DDBJ whole genome shotgun (WGS) entry which is preliminary data.</text>
</comment>
<keyword evidence="1" id="KW-0805">Transcription regulation</keyword>
<dbReference type="InterPro" id="IPR009057">
    <property type="entry name" value="Homeodomain-like_sf"/>
</dbReference>
<evidence type="ECO:0000313" key="7">
    <source>
        <dbReference type="Proteomes" id="UP001331936"/>
    </source>
</evidence>
<evidence type="ECO:0000256" key="4">
    <source>
        <dbReference type="PROSITE-ProRule" id="PRU00335"/>
    </source>
</evidence>
<evidence type="ECO:0000313" key="6">
    <source>
        <dbReference type="EMBL" id="MEE2032539.1"/>
    </source>
</evidence>
<evidence type="ECO:0000259" key="5">
    <source>
        <dbReference type="PROSITE" id="PS50977"/>
    </source>
</evidence>
<dbReference type="PROSITE" id="PS50977">
    <property type="entry name" value="HTH_TETR_2"/>
    <property type="match status" value="1"/>
</dbReference>
<keyword evidence="2 4" id="KW-0238">DNA-binding</keyword>
<organism evidence="6 7">
    <name type="scientific">Rhodococcus chondri</name>
    <dbReference type="NCBI Taxonomy" id="3065941"/>
    <lineage>
        <taxon>Bacteria</taxon>
        <taxon>Bacillati</taxon>
        <taxon>Actinomycetota</taxon>
        <taxon>Actinomycetes</taxon>
        <taxon>Mycobacteriales</taxon>
        <taxon>Nocardiaceae</taxon>
        <taxon>Rhodococcus</taxon>
    </lineage>
</organism>
<dbReference type="InterPro" id="IPR001647">
    <property type="entry name" value="HTH_TetR"/>
</dbReference>
<keyword evidence="3" id="KW-0804">Transcription</keyword>
<evidence type="ECO:0000256" key="3">
    <source>
        <dbReference type="ARBA" id="ARBA00023163"/>
    </source>
</evidence>
<dbReference type="RefSeq" id="WP_330151955.1">
    <property type="nucleotide sequence ID" value="NZ_JAUZMZ010000047.1"/>
</dbReference>
<gene>
    <name evidence="6" type="ORF">Q8814_10515</name>
</gene>
<accession>A0ABU7JR93</accession>
<sequence>MTSRRPAGRPRRHNRDDLLDHIRKLWVQQGTSGVTIRALSEASGASNGALYNAFGSRDGLLAAAWTREASRFLDFQRESVENTRTAGGSAADMVVAAALTPAAYAAHDDLGARLLLAVTLDDLATGELTEPQRRELGGLRHTLSELISLLAQAQWDRPDADAFTLIKYCIVDLPGALLLKAHKVTDPLAVHALEHAVRGIVSAPPPRPTS</sequence>
<dbReference type="Pfam" id="PF00440">
    <property type="entry name" value="TetR_N"/>
    <property type="match status" value="1"/>
</dbReference>
<reference evidence="6 7" key="1">
    <citation type="submission" date="2023-08" db="EMBL/GenBank/DDBJ databases">
        <authorList>
            <person name="Girao M."/>
            <person name="Carvalho M.F."/>
        </authorList>
    </citation>
    <scope>NUCLEOTIDE SEQUENCE [LARGE SCALE GENOMIC DNA]</scope>
    <source>
        <strain evidence="6 7">CC-R104</strain>
    </source>
</reference>